<accession>A0A131YTS5</accession>
<dbReference type="EMBL" id="GEDV01005938">
    <property type="protein sequence ID" value="JAP82619.1"/>
    <property type="molecule type" value="Transcribed_RNA"/>
</dbReference>
<feature type="compositionally biased region" description="Basic and acidic residues" evidence="2">
    <location>
        <begin position="151"/>
        <end position="168"/>
    </location>
</feature>
<name>A0A131YTS5_RHIAP</name>
<proteinExistence type="predicted"/>
<keyword evidence="1" id="KW-0677">Repeat</keyword>
<dbReference type="SMART" id="SM00368">
    <property type="entry name" value="LRR_RI"/>
    <property type="match status" value="5"/>
</dbReference>
<dbReference type="SUPFAM" id="SSF52047">
    <property type="entry name" value="RNI-like"/>
    <property type="match status" value="2"/>
</dbReference>
<feature type="region of interest" description="Disordered" evidence="2">
    <location>
        <begin position="1"/>
        <end position="36"/>
    </location>
</feature>
<dbReference type="PANTHER" id="PTHR24111">
    <property type="entry name" value="LEUCINE-RICH REPEAT-CONTAINING PROTEIN 34"/>
    <property type="match status" value="1"/>
</dbReference>
<feature type="compositionally biased region" description="Polar residues" evidence="2">
    <location>
        <begin position="183"/>
        <end position="198"/>
    </location>
</feature>
<dbReference type="PANTHER" id="PTHR24111:SF0">
    <property type="entry name" value="LEUCINE-RICH REPEAT-CONTAINING PROTEIN"/>
    <property type="match status" value="1"/>
</dbReference>
<reference evidence="3" key="1">
    <citation type="journal article" date="2016" name="Ticks Tick Borne Dis.">
        <title>De novo assembly and annotation of the salivary gland transcriptome of Rhipicephalus appendiculatus male and female ticks during blood feeding.</title>
        <authorList>
            <person name="de Castro M.H."/>
            <person name="de Klerk D."/>
            <person name="Pienaar R."/>
            <person name="Latif A.A."/>
            <person name="Rees D.J."/>
            <person name="Mans B.J."/>
        </authorList>
    </citation>
    <scope>NUCLEOTIDE SEQUENCE</scope>
    <source>
        <tissue evidence="3">Salivary glands</tissue>
    </source>
</reference>
<evidence type="ECO:0000256" key="1">
    <source>
        <dbReference type="ARBA" id="ARBA00022737"/>
    </source>
</evidence>
<evidence type="ECO:0000256" key="2">
    <source>
        <dbReference type="SAM" id="MobiDB-lite"/>
    </source>
</evidence>
<feature type="region of interest" description="Disordered" evidence="2">
    <location>
        <begin position="124"/>
        <end position="226"/>
    </location>
</feature>
<evidence type="ECO:0000313" key="3">
    <source>
        <dbReference type="EMBL" id="JAP82619.1"/>
    </source>
</evidence>
<organism evidence="3">
    <name type="scientific">Rhipicephalus appendiculatus</name>
    <name type="common">Brown ear tick</name>
    <dbReference type="NCBI Taxonomy" id="34631"/>
    <lineage>
        <taxon>Eukaryota</taxon>
        <taxon>Metazoa</taxon>
        <taxon>Ecdysozoa</taxon>
        <taxon>Arthropoda</taxon>
        <taxon>Chelicerata</taxon>
        <taxon>Arachnida</taxon>
        <taxon>Acari</taxon>
        <taxon>Parasitiformes</taxon>
        <taxon>Ixodida</taxon>
        <taxon>Ixodoidea</taxon>
        <taxon>Ixodidae</taxon>
        <taxon>Rhipicephalinae</taxon>
        <taxon>Rhipicephalus</taxon>
        <taxon>Rhipicephalus</taxon>
    </lineage>
</organism>
<dbReference type="InterPro" id="IPR052201">
    <property type="entry name" value="LRR-containing_regulator"/>
</dbReference>
<feature type="compositionally biased region" description="Low complexity" evidence="2">
    <location>
        <begin position="206"/>
        <end position="216"/>
    </location>
</feature>
<dbReference type="Gene3D" id="3.80.10.10">
    <property type="entry name" value="Ribonuclease Inhibitor"/>
    <property type="match status" value="2"/>
</dbReference>
<feature type="compositionally biased region" description="Polar residues" evidence="2">
    <location>
        <begin position="21"/>
        <end position="34"/>
    </location>
</feature>
<feature type="compositionally biased region" description="Low complexity" evidence="2">
    <location>
        <begin position="1"/>
        <end position="10"/>
    </location>
</feature>
<sequence>MSNAGSVASRGRGRGRGRVRPSQTLETPNGNSGAFNAAKPNVAVMDQKALCTPCIMGSSIPTCNSAYDKLAHKRLDPKCERGGGDAVALAVLNKRHTDPAIRQPGKAQSNWCGGASDVQNAVVTNQKPPRTSYTNSSWSASGNRQPNLPGRGRDAPRHASHPEHDRQQHRAVAGRPWNDFGYSRTNTANDMPSCSSRPGTKPFAASSKSWKSPSSSHEARHGRPAAATVAAGAGHLYALHLHNNCPNLPPVEDIVKRLQQIQILFQCAGLSMEMPCSITDTEPCWILNNLRTFNRILMRVDIELKEEEPRKLCVCSLNEAVVANSDAIGLFDACILFHLLLKRHKCIQTLHLDKTAVASGYPQILCDALACNRGLRHLAIACWDFLPGTERTLVYSLCKMPALETIDIFKLSVGPSAATRIGDMIARAKCVRNVKFLENDMSPEAGTELMKGLCRNSSLELIWLDDNALGIGGARFLGEYLATSSKLRDLSLSDVPCFDEQQLLFIAEGLKTNFSLEKLKIHGCHVTPAGIDRLAEVLKSNSTLKHLTVSSCNLAQAETKSLAILLEFNAGLLEVDLSDNLISDVGAVRLAQALKFNIHLETLNLEANHINSQGVVSLVEALACNNVLKELRLGCFEAEDEEDERAVTTALNRIAAHSRVRLCYDMLSGVFQLSASLRMNADRITSVHLDASVDVDCNCLKDLFVALASVPCLKSLCIESQTNMDGSAARRFSKLLSTTKTLKHIQINSCNADNVALETVMKGLKKNQSVLHMEMEFSAISSSCTDAFVDMLKGNKTLTHFGYLTTKVSELYVIARELPANRVLTSLKIWERPGFQDVVFEINEILRRNVSYLNRAVEFALDPQKFGIRRRPAEIFEELCDTESFQNHLARVAGPHGASEAMHNARRHITIHLFAIAGVCQVPVTCWPHPKGARQIDCLDMLCWMNIFAHLKVTDILCSSTES</sequence>
<protein>
    <submittedName>
        <fullName evidence="3">Protein nlrc3</fullName>
    </submittedName>
</protein>
<dbReference type="InterPro" id="IPR032675">
    <property type="entry name" value="LRR_dom_sf"/>
</dbReference>
<dbReference type="AlphaFoldDB" id="A0A131YTS5"/>
<feature type="compositionally biased region" description="Polar residues" evidence="2">
    <location>
        <begin position="124"/>
        <end position="146"/>
    </location>
</feature>